<organism evidence="16 17">
    <name type="scientific">Anaerobranca californiensis DSM 14826</name>
    <dbReference type="NCBI Taxonomy" id="1120989"/>
    <lineage>
        <taxon>Bacteria</taxon>
        <taxon>Bacillati</taxon>
        <taxon>Bacillota</taxon>
        <taxon>Clostridia</taxon>
        <taxon>Eubacteriales</taxon>
        <taxon>Proteinivoracaceae</taxon>
        <taxon>Anaerobranca</taxon>
    </lineage>
</organism>
<evidence type="ECO:0000259" key="14">
    <source>
        <dbReference type="Pfam" id="PF01113"/>
    </source>
</evidence>
<dbReference type="Gene3D" id="3.30.360.10">
    <property type="entry name" value="Dihydrodipicolinate Reductase, domain 2"/>
    <property type="match status" value="1"/>
</dbReference>
<name>A0A1M6KLN2_9FIRM</name>
<dbReference type="InterPro" id="IPR022664">
    <property type="entry name" value="DapB_N_CS"/>
</dbReference>
<dbReference type="Pfam" id="PF01113">
    <property type="entry name" value="DapB_N"/>
    <property type="match status" value="1"/>
</dbReference>
<keyword evidence="17" id="KW-1185">Reference proteome</keyword>
<dbReference type="NCBIfam" id="TIGR00036">
    <property type="entry name" value="dapB"/>
    <property type="match status" value="1"/>
</dbReference>
<dbReference type="CDD" id="cd02274">
    <property type="entry name" value="DHDPR_N"/>
    <property type="match status" value="1"/>
</dbReference>
<dbReference type="OrthoDB" id="9790352at2"/>
<dbReference type="PIRSF" id="PIRSF000161">
    <property type="entry name" value="DHPR"/>
    <property type="match status" value="1"/>
</dbReference>
<comment type="catalytic activity">
    <reaction evidence="12 13">
        <text>(S)-2,3,4,5-tetrahydrodipicolinate + NAD(+) + H2O = (2S,4S)-4-hydroxy-2,3,4,5-tetrahydrodipicolinate + NADH + H(+)</text>
        <dbReference type="Rhea" id="RHEA:35323"/>
        <dbReference type="ChEBI" id="CHEBI:15377"/>
        <dbReference type="ChEBI" id="CHEBI:15378"/>
        <dbReference type="ChEBI" id="CHEBI:16845"/>
        <dbReference type="ChEBI" id="CHEBI:57540"/>
        <dbReference type="ChEBI" id="CHEBI:57945"/>
        <dbReference type="ChEBI" id="CHEBI:67139"/>
        <dbReference type="EC" id="1.17.1.8"/>
    </reaction>
</comment>
<dbReference type="STRING" id="1120989.SAMN02745227_00167"/>
<keyword evidence="4 13" id="KW-0521">NADP</keyword>
<feature type="binding site" evidence="13">
    <location>
        <position position="29"/>
    </location>
    <ligand>
        <name>NADP(+)</name>
        <dbReference type="ChEBI" id="CHEBI:58349"/>
    </ligand>
</feature>
<dbReference type="GO" id="GO:0008839">
    <property type="term" value="F:4-hydroxy-tetrahydrodipicolinate reductase"/>
    <property type="evidence" value="ECO:0007669"/>
    <property type="project" value="UniProtKB-UniRule"/>
</dbReference>
<comment type="function">
    <text evidence="13">Catalyzes the conversion of 4-hydroxy-tetrahydrodipicolinate (HTPA) to tetrahydrodipicolinate.</text>
</comment>
<dbReference type="Pfam" id="PF05173">
    <property type="entry name" value="DapB_C"/>
    <property type="match status" value="1"/>
</dbReference>
<keyword evidence="6 13" id="KW-0560">Oxidoreductase</keyword>
<evidence type="ECO:0000256" key="3">
    <source>
        <dbReference type="ARBA" id="ARBA00022605"/>
    </source>
</evidence>
<dbReference type="GO" id="GO:0016726">
    <property type="term" value="F:oxidoreductase activity, acting on CH or CH2 groups, NAD or NADP as acceptor"/>
    <property type="evidence" value="ECO:0007669"/>
    <property type="project" value="UniProtKB-UniRule"/>
</dbReference>
<comment type="similarity">
    <text evidence="1 13">Belongs to the DapB family.</text>
</comment>
<comment type="catalytic activity">
    <reaction evidence="11 13">
        <text>(S)-2,3,4,5-tetrahydrodipicolinate + NADP(+) + H2O = (2S,4S)-4-hydroxy-2,3,4,5-tetrahydrodipicolinate + NADPH + H(+)</text>
        <dbReference type="Rhea" id="RHEA:35331"/>
        <dbReference type="ChEBI" id="CHEBI:15377"/>
        <dbReference type="ChEBI" id="CHEBI:15378"/>
        <dbReference type="ChEBI" id="CHEBI:16845"/>
        <dbReference type="ChEBI" id="CHEBI:57783"/>
        <dbReference type="ChEBI" id="CHEBI:58349"/>
        <dbReference type="ChEBI" id="CHEBI:67139"/>
        <dbReference type="EC" id="1.17.1.8"/>
    </reaction>
</comment>
<dbReference type="UniPathway" id="UPA00034">
    <property type="reaction ID" value="UER00018"/>
</dbReference>
<feature type="active site" description="Proton donor/acceptor" evidence="13">
    <location>
        <position position="130"/>
    </location>
</feature>
<dbReference type="Gene3D" id="3.40.50.720">
    <property type="entry name" value="NAD(P)-binding Rossmann-like Domain"/>
    <property type="match status" value="1"/>
</dbReference>
<feature type="domain" description="Dihydrodipicolinate reductase C-terminal" evidence="15">
    <location>
        <begin position="103"/>
        <end position="235"/>
    </location>
</feature>
<keyword evidence="7 13" id="KW-0520">NAD</keyword>
<evidence type="ECO:0000256" key="6">
    <source>
        <dbReference type="ARBA" id="ARBA00023002"/>
    </source>
</evidence>
<dbReference type="AlphaFoldDB" id="A0A1M6KLN2"/>
<dbReference type="InterPro" id="IPR023940">
    <property type="entry name" value="DHDPR_bac"/>
</dbReference>
<dbReference type="EC" id="1.17.1.8" evidence="10 13"/>
<gene>
    <name evidence="13" type="primary">dapB</name>
    <name evidence="16" type="ORF">SAMN02745227_00167</name>
</gene>
<dbReference type="RefSeq" id="WP_072905412.1">
    <property type="nucleotide sequence ID" value="NZ_FRAI01000005.1"/>
</dbReference>
<dbReference type="SUPFAM" id="SSF55347">
    <property type="entry name" value="Glyceraldehyde-3-phosphate dehydrogenase-like, C-terminal domain"/>
    <property type="match status" value="1"/>
</dbReference>
<comment type="subunit">
    <text evidence="13">Homotetramer.</text>
</comment>
<reference evidence="17" key="1">
    <citation type="submission" date="2016-11" db="EMBL/GenBank/DDBJ databases">
        <authorList>
            <person name="Varghese N."/>
            <person name="Submissions S."/>
        </authorList>
    </citation>
    <scope>NUCLEOTIDE SEQUENCE [LARGE SCALE GENOMIC DNA]</scope>
    <source>
        <strain evidence="17">DSM 14826</strain>
    </source>
</reference>
<dbReference type="SUPFAM" id="SSF51735">
    <property type="entry name" value="NAD(P)-binding Rossmann-fold domains"/>
    <property type="match status" value="1"/>
</dbReference>
<dbReference type="InterPro" id="IPR000846">
    <property type="entry name" value="DapB_N"/>
</dbReference>
<dbReference type="InterPro" id="IPR022663">
    <property type="entry name" value="DapB_C"/>
</dbReference>
<comment type="pathway">
    <text evidence="9 13">Amino-acid biosynthesis; L-lysine biosynthesis via DAP pathway; (S)-tetrahydrodipicolinate from L-aspartate: step 4/4.</text>
</comment>
<evidence type="ECO:0000313" key="17">
    <source>
        <dbReference type="Proteomes" id="UP000243547"/>
    </source>
</evidence>
<feature type="binding site" evidence="13">
    <location>
        <begin position="97"/>
        <end position="100"/>
    </location>
    <ligand>
        <name>NAD(+)</name>
        <dbReference type="ChEBI" id="CHEBI:57540"/>
    </ligand>
</feature>
<comment type="caution">
    <text evidence="13">Lacks conserved residue(s) required for the propagation of feature annotation.</text>
</comment>
<evidence type="ECO:0000259" key="15">
    <source>
        <dbReference type="Pfam" id="PF05173"/>
    </source>
</evidence>
<feature type="active site" description="Proton donor" evidence="13">
    <location>
        <position position="134"/>
    </location>
</feature>
<dbReference type="HAMAP" id="MF_00102">
    <property type="entry name" value="DapB"/>
    <property type="match status" value="1"/>
</dbReference>
<dbReference type="GO" id="GO:0050661">
    <property type="term" value="F:NADP binding"/>
    <property type="evidence" value="ECO:0007669"/>
    <property type="project" value="UniProtKB-UniRule"/>
</dbReference>
<dbReference type="Proteomes" id="UP000243547">
    <property type="component" value="Unassembled WGS sequence"/>
</dbReference>
<evidence type="ECO:0000256" key="2">
    <source>
        <dbReference type="ARBA" id="ARBA00022490"/>
    </source>
</evidence>
<evidence type="ECO:0000256" key="11">
    <source>
        <dbReference type="ARBA" id="ARBA00049080"/>
    </source>
</evidence>
<proteinExistence type="inferred from homology"/>
<dbReference type="PROSITE" id="PS01298">
    <property type="entry name" value="DAPB"/>
    <property type="match status" value="1"/>
</dbReference>
<dbReference type="GO" id="GO:0019877">
    <property type="term" value="P:diaminopimelate biosynthetic process"/>
    <property type="evidence" value="ECO:0007669"/>
    <property type="project" value="UniProtKB-UniRule"/>
</dbReference>
<evidence type="ECO:0000313" key="16">
    <source>
        <dbReference type="EMBL" id="SHJ59831.1"/>
    </source>
</evidence>
<sequence length="244" mass="27333">MDLLILSTGKMGQKTFELALEDSFFTKVKGISSEELHMEEYTQYNVVITFSRPQAIFKTLDYCIRKNIPLVIGTTNFTNDQQNEIYKSSKKIPILQASNMSIGMNLLFKLAEITAQIIGGQTDIEIIEAHHNQKKDSPSGSAKTLIDFIQKGLGYDTKLKHGRVGEEVREKGEIGVHAIRGGNIVGYHEAQFIGPLETIKLCHEAHDRGVFASGALTACKFIVNVPPNFYTMEDVFDFTLRKRS</sequence>
<evidence type="ECO:0000256" key="12">
    <source>
        <dbReference type="ARBA" id="ARBA00049396"/>
    </source>
</evidence>
<keyword evidence="2 13" id="KW-0963">Cytoplasm</keyword>
<feature type="binding site" evidence="13">
    <location>
        <position position="131"/>
    </location>
    <ligand>
        <name>(S)-2,3,4,5-tetrahydrodipicolinate</name>
        <dbReference type="ChEBI" id="CHEBI:16845"/>
    </ligand>
</feature>
<dbReference type="GO" id="GO:0005829">
    <property type="term" value="C:cytosol"/>
    <property type="evidence" value="ECO:0007669"/>
    <property type="project" value="TreeGrafter"/>
</dbReference>
<evidence type="ECO:0000256" key="13">
    <source>
        <dbReference type="HAMAP-Rule" id="MF_00102"/>
    </source>
</evidence>
<feature type="domain" description="Dihydrodipicolinate reductase N-terminal" evidence="14">
    <location>
        <begin position="29"/>
        <end position="100"/>
    </location>
</feature>
<feature type="binding site" evidence="13">
    <location>
        <begin position="140"/>
        <end position="141"/>
    </location>
    <ligand>
        <name>(S)-2,3,4,5-tetrahydrodipicolinate</name>
        <dbReference type="ChEBI" id="CHEBI:16845"/>
    </ligand>
</feature>
<dbReference type="GO" id="GO:0009089">
    <property type="term" value="P:lysine biosynthetic process via diaminopimelate"/>
    <property type="evidence" value="ECO:0007669"/>
    <property type="project" value="UniProtKB-UniRule"/>
</dbReference>
<feature type="binding site" evidence="13">
    <location>
        <begin position="73"/>
        <end position="75"/>
    </location>
    <ligand>
        <name>NAD(+)</name>
        <dbReference type="ChEBI" id="CHEBI:57540"/>
    </ligand>
</feature>
<evidence type="ECO:0000256" key="10">
    <source>
        <dbReference type="ARBA" id="ARBA00038983"/>
    </source>
</evidence>
<keyword evidence="5 13" id="KW-0220">Diaminopimelate biosynthesis</keyword>
<dbReference type="InterPro" id="IPR036291">
    <property type="entry name" value="NAD(P)-bd_dom_sf"/>
</dbReference>
<dbReference type="PANTHER" id="PTHR20836:SF0">
    <property type="entry name" value="4-HYDROXY-TETRAHYDRODIPICOLINATE REDUCTASE 1, CHLOROPLASTIC-RELATED"/>
    <property type="match status" value="1"/>
</dbReference>
<evidence type="ECO:0000256" key="4">
    <source>
        <dbReference type="ARBA" id="ARBA00022857"/>
    </source>
</evidence>
<evidence type="ECO:0000256" key="1">
    <source>
        <dbReference type="ARBA" id="ARBA00006642"/>
    </source>
</evidence>
<dbReference type="PANTHER" id="PTHR20836">
    <property type="entry name" value="DIHYDRODIPICOLINATE REDUCTASE"/>
    <property type="match status" value="1"/>
</dbReference>
<comment type="subcellular location">
    <subcellularLocation>
        <location evidence="13">Cytoplasm</location>
    </subcellularLocation>
</comment>
<evidence type="ECO:0000256" key="7">
    <source>
        <dbReference type="ARBA" id="ARBA00023027"/>
    </source>
</evidence>
<evidence type="ECO:0000256" key="5">
    <source>
        <dbReference type="ARBA" id="ARBA00022915"/>
    </source>
</evidence>
<keyword evidence="3 13" id="KW-0028">Amino-acid biosynthesis</keyword>
<protein>
    <recommendedName>
        <fullName evidence="10 13">4-hydroxy-tetrahydrodipicolinate reductase</fullName>
        <shortName evidence="13">HTPA reductase</shortName>
        <ecNumber evidence="10 13">1.17.1.8</ecNumber>
    </recommendedName>
</protein>
<comment type="caution">
    <text evidence="13">Was originally thought to be a dihydrodipicolinate reductase (DHDPR), catalyzing the conversion of dihydrodipicolinate to tetrahydrodipicolinate. However, it was shown in E.coli that the substrate of the enzymatic reaction is not dihydrodipicolinate (DHDP) but in fact (2S,4S)-4-hydroxy-2,3,4,5-tetrahydrodipicolinic acid (HTPA), the product released by the DapA-catalyzed reaction.</text>
</comment>
<evidence type="ECO:0000256" key="9">
    <source>
        <dbReference type="ARBA" id="ARBA00037922"/>
    </source>
</evidence>
<dbReference type="GO" id="GO:0051287">
    <property type="term" value="F:NAD binding"/>
    <property type="evidence" value="ECO:0007669"/>
    <property type="project" value="UniProtKB-UniRule"/>
</dbReference>
<accession>A0A1M6KLN2</accession>
<dbReference type="EMBL" id="FRAI01000005">
    <property type="protein sequence ID" value="SHJ59831.1"/>
    <property type="molecule type" value="Genomic_DNA"/>
</dbReference>
<evidence type="ECO:0000256" key="8">
    <source>
        <dbReference type="ARBA" id="ARBA00023154"/>
    </source>
</evidence>
<keyword evidence="8 13" id="KW-0457">Lysine biosynthesis</keyword>